<dbReference type="NCBIfam" id="TIGR00785">
    <property type="entry name" value="dass"/>
    <property type="match status" value="1"/>
</dbReference>
<feature type="transmembrane region" description="Helical" evidence="6">
    <location>
        <begin position="21"/>
        <end position="38"/>
    </location>
</feature>
<dbReference type="GO" id="GO:0008514">
    <property type="term" value="F:organic anion transmembrane transporter activity"/>
    <property type="evidence" value="ECO:0007669"/>
    <property type="project" value="UniProtKB-ARBA"/>
</dbReference>
<gene>
    <name evidence="7" type="ORF">PM10SUCC1_08520</name>
</gene>
<keyword evidence="4 6" id="KW-1133">Transmembrane helix</keyword>
<feature type="transmembrane region" description="Helical" evidence="6">
    <location>
        <begin position="93"/>
        <end position="112"/>
    </location>
</feature>
<dbReference type="Pfam" id="PF00939">
    <property type="entry name" value="Na_sulph_symp"/>
    <property type="match status" value="1"/>
</dbReference>
<protein>
    <submittedName>
        <fullName evidence="7">Membrane protein</fullName>
    </submittedName>
</protein>
<name>A0A9W6LMD1_9FUSO</name>
<comment type="similarity">
    <text evidence="2">Belongs to the SLC13A/DASS transporter (TC 2.A.47) family. DIT1 subfamily.</text>
</comment>
<dbReference type="RefSeq" id="WP_281833720.1">
    <property type="nucleotide sequence ID" value="NZ_BSDY01000003.1"/>
</dbReference>
<feature type="transmembrane region" description="Helical" evidence="6">
    <location>
        <begin position="227"/>
        <end position="246"/>
    </location>
</feature>
<reference evidence="7" key="1">
    <citation type="submission" date="2022-12" db="EMBL/GenBank/DDBJ databases">
        <title>Reference genome sequencing for broad-spectrum identification of bacterial and archaeal isolates by mass spectrometry.</title>
        <authorList>
            <person name="Sekiguchi Y."/>
            <person name="Tourlousse D.M."/>
        </authorList>
    </citation>
    <scope>NUCLEOTIDE SEQUENCE</scope>
    <source>
        <strain evidence="7">10succ1</strain>
    </source>
</reference>
<dbReference type="GO" id="GO:1905039">
    <property type="term" value="P:carboxylic acid transmembrane transport"/>
    <property type="evidence" value="ECO:0007669"/>
    <property type="project" value="UniProtKB-ARBA"/>
</dbReference>
<feature type="transmembrane region" description="Helical" evidence="6">
    <location>
        <begin position="399"/>
        <end position="422"/>
    </location>
</feature>
<dbReference type="InterPro" id="IPR001898">
    <property type="entry name" value="SLC13A/DASS"/>
</dbReference>
<accession>A0A9W6LMD1</accession>
<organism evidence="7 8">
    <name type="scientific">Propionigenium maris DSM 9537</name>
    <dbReference type="NCBI Taxonomy" id="1123000"/>
    <lineage>
        <taxon>Bacteria</taxon>
        <taxon>Fusobacteriati</taxon>
        <taxon>Fusobacteriota</taxon>
        <taxon>Fusobacteriia</taxon>
        <taxon>Fusobacteriales</taxon>
        <taxon>Fusobacteriaceae</taxon>
        <taxon>Propionigenium</taxon>
    </lineage>
</organism>
<comment type="caution">
    <text evidence="7">The sequence shown here is derived from an EMBL/GenBank/DDBJ whole genome shotgun (WGS) entry which is preliminary data.</text>
</comment>
<dbReference type="GO" id="GO:0005886">
    <property type="term" value="C:plasma membrane"/>
    <property type="evidence" value="ECO:0007669"/>
    <property type="project" value="TreeGrafter"/>
</dbReference>
<dbReference type="PANTHER" id="PTHR10283">
    <property type="entry name" value="SOLUTE CARRIER FAMILY 13 MEMBER"/>
    <property type="match status" value="1"/>
</dbReference>
<keyword evidence="8" id="KW-1185">Reference proteome</keyword>
<dbReference type="EMBL" id="BSDY01000003">
    <property type="protein sequence ID" value="GLI55338.1"/>
    <property type="molecule type" value="Genomic_DNA"/>
</dbReference>
<evidence type="ECO:0000256" key="2">
    <source>
        <dbReference type="ARBA" id="ARBA00007349"/>
    </source>
</evidence>
<feature type="transmembrane region" description="Helical" evidence="6">
    <location>
        <begin position="368"/>
        <end position="387"/>
    </location>
</feature>
<feature type="transmembrane region" description="Helical" evidence="6">
    <location>
        <begin position="457"/>
        <end position="476"/>
    </location>
</feature>
<feature type="transmembrane region" description="Helical" evidence="6">
    <location>
        <begin position="328"/>
        <end position="348"/>
    </location>
</feature>
<evidence type="ECO:0000256" key="5">
    <source>
        <dbReference type="ARBA" id="ARBA00023136"/>
    </source>
</evidence>
<dbReference type="PIRSF" id="PIRSF002457">
    <property type="entry name" value="DASS"/>
    <property type="match status" value="1"/>
</dbReference>
<dbReference type="AlphaFoldDB" id="A0A9W6LMD1"/>
<evidence type="ECO:0000256" key="6">
    <source>
        <dbReference type="SAM" id="Phobius"/>
    </source>
</evidence>
<feature type="transmembrane region" description="Helical" evidence="6">
    <location>
        <begin position="132"/>
        <end position="150"/>
    </location>
</feature>
<dbReference type="Proteomes" id="UP001144471">
    <property type="component" value="Unassembled WGS sequence"/>
</dbReference>
<keyword evidence="3 6" id="KW-0812">Transmembrane</keyword>
<evidence type="ECO:0000256" key="4">
    <source>
        <dbReference type="ARBA" id="ARBA00022989"/>
    </source>
</evidence>
<dbReference type="PANTHER" id="PTHR10283:SF82">
    <property type="entry name" value="SOLUTE CARRIER FAMILY 13 MEMBER 2"/>
    <property type="match status" value="1"/>
</dbReference>
<sequence length="481" mass="52205">MNAEALSSGTSSPKEGFMKKNSFLIALILMFAIMLAPLPEGLTSAGKNSIAVFVFALIVWLFRPFAEAASSLLILAFLIIFQVTKQKDVFGALGSDTNFLVLSGLIISVAMAKTNLAKRMALTIITKFGKNSSMLLLSLMAVNFAIAFLMPSGTARSTLLLPIALAVIAALGVKEGEKSNIAKQVTLTVPAADHFATSSILTATGSNILAIEMVKQATGTTVYYSDWLLWGLVPNIMLALIWWVMIKRMFPSKNKSMDISSFQTDLKEMGSLSKDELRVLAIFGGTVILWMCDRWTGLNAAAVALLSASLLFVPKVGVLNWKETNKKINWGLIVFNAAAIASGAALGKTKATNWVIDGIFDKLNLHNMSPYMVLGVILAITMLIIVLTSSKTGRITMLVPILIGFAQTLEINPLFLIMPVVMLNAHHFVFPFNAKSNLIYFGTGHIHMEDMVKSGTYISLIGIIVFVLTAMTYWKVVGLTF</sequence>
<evidence type="ECO:0000256" key="3">
    <source>
        <dbReference type="ARBA" id="ARBA00022692"/>
    </source>
</evidence>
<evidence type="ECO:0000313" key="8">
    <source>
        <dbReference type="Proteomes" id="UP001144471"/>
    </source>
</evidence>
<dbReference type="InterPro" id="IPR030676">
    <property type="entry name" value="CitT-rel"/>
</dbReference>
<feature type="transmembrane region" description="Helical" evidence="6">
    <location>
        <begin position="50"/>
        <end position="81"/>
    </location>
</feature>
<evidence type="ECO:0000256" key="1">
    <source>
        <dbReference type="ARBA" id="ARBA00004141"/>
    </source>
</evidence>
<keyword evidence="5 6" id="KW-0472">Membrane</keyword>
<evidence type="ECO:0000313" key="7">
    <source>
        <dbReference type="EMBL" id="GLI55338.1"/>
    </source>
</evidence>
<comment type="subcellular location">
    <subcellularLocation>
        <location evidence="1">Membrane</location>
        <topology evidence="1">Multi-pass membrane protein</topology>
    </subcellularLocation>
</comment>
<feature type="transmembrane region" description="Helical" evidence="6">
    <location>
        <begin position="302"/>
        <end position="321"/>
    </location>
</feature>
<proteinExistence type="inferred from homology"/>
<feature type="transmembrane region" description="Helical" evidence="6">
    <location>
        <begin position="157"/>
        <end position="173"/>
    </location>
</feature>